<evidence type="ECO:0000313" key="2">
    <source>
        <dbReference type="EMBL" id="AYQ73592.1"/>
    </source>
</evidence>
<dbReference type="AlphaFoldDB" id="A0A3G3JZM4"/>
<gene>
    <name evidence="2" type="ORF">EAV92_13995</name>
</gene>
<name>A0A3G3JZM4_9BACL</name>
<organism evidence="2 3">
    <name type="scientific">Cohnella candidum</name>
    <dbReference type="NCBI Taxonomy" id="2674991"/>
    <lineage>
        <taxon>Bacteria</taxon>
        <taxon>Bacillati</taxon>
        <taxon>Bacillota</taxon>
        <taxon>Bacilli</taxon>
        <taxon>Bacillales</taxon>
        <taxon>Paenibacillaceae</taxon>
        <taxon>Cohnella</taxon>
    </lineage>
</organism>
<evidence type="ECO:0000256" key="1">
    <source>
        <dbReference type="SAM" id="MobiDB-lite"/>
    </source>
</evidence>
<dbReference type="EMBL" id="CP033433">
    <property type="protein sequence ID" value="AYQ73592.1"/>
    <property type="molecule type" value="Genomic_DNA"/>
</dbReference>
<evidence type="ECO:0000313" key="3">
    <source>
        <dbReference type="Proteomes" id="UP000269097"/>
    </source>
</evidence>
<dbReference type="Gene3D" id="4.10.280.10">
    <property type="entry name" value="Helix-loop-helix DNA-binding domain"/>
    <property type="match status" value="1"/>
</dbReference>
<feature type="compositionally biased region" description="Basic and acidic residues" evidence="1">
    <location>
        <begin position="17"/>
        <end position="31"/>
    </location>
</feature>
<dbReference type="InterPro" id="IPR037208">
    <property type="entry name" value="Spo0E-like_sf"/>
</dbReference>
<keyword evidence="3" id="KW-1185">Reference proteome</keyword>
<reference evidence="2 3" key="1">
    <citation type="submission" date="2018-10" db="EMBL/GenBank/DDBJ databases">
        <title>Genome Sequence of Cohnella sp.</title>
        <authorList>
            <person name="Srinivasan S."/>
            <person name="Kim M.K."/>
        </authorList>
    </citation>
    <scope>NUCLEOTIDE SEQUENCE [LARGE SCALE GENOMIC DNA]</scope>
    <source>
        <strain evidence="2 3">18JY8-7</strain>
    </source>
</reference>
<proteinExistence type="predicted"/>
<dbReference type="Pfam" id="PF09388">
    <property type="entry name" value="SpoOE-like"/>
    <property type="match status" value="1"/>
</dbReference>
<accession>A0A3G3JZM4</accession>
<dbReference type="Proteomes" id="UP000269097">
    <property type="component" value="Chromosome"/>
</dbReference>
<dbReference type="RefSeq" id="WP_123041676.1">
    <property type="nucleotide sequence ID" value="NZ_CP033433.1"/>
</dbReference>
<dbReference type="GO" id="GO:0046983">
    <property type="term" value="F:protein dimerization activity"/>
    <property type="evidence" value="ECO:0007669"/>
    <property type="project" value="InterPro"/>
</dbReference>
<protein>
    <submittedName>
        <fullName evidence="2">Aspartyl-phosphate phosphatase Spo0E family protein</fullName>
    </submittedName>
</protein>
<dbReference type="GO" id="GO:0043937">
    <property type="term" value="P:regulation of sporulation"/>
    <property type="evidence" value="ECO:0007669"/>
    <property type="project" value="InterPro"/>
</dbReference>
<dbReference type="SUPFAM" id="SSF140500">
    <property type="entry name" value="BAS1536-like"/>
    <property type="match status" value="1"/>
</dbReference>
<sequence>MDSAEIYDYSQVPQTDSHADSRTDRTSEWQRKPQGGTQLVRDIDDLRRKMAETFLKEASFTADPVIMISRQLDLKINEYMMQWTTGRKKAR</sequence>
<dbReference type="KEGG" id="coh:EAV92_13995"/>
<feature type="region of interest" description="Disordered" evidence="1">
    <location>
        <begin position="1"/>
        <end position="38"/>
    </location>
</feature>
<dbReference type="InterPro" id="IPR036638">
    <property type="entry name" value="HLH_DNA-bd_sf"/>
</dbReference>
<dbReference type="InterPro" id="IPR018540">
    <property type="entry name" value="Spo0E-like"/>
</dbReference>